<dbReference type="EMBL" id="JAPQKP010000001">
    <property type="protein sequence ID" value="KAJ5210229.1"/>
    <property type="molecule type" value="Genomic_DNA"/>
</dbReference>
<protein>
    <submittedName>
        <fullName evidence="1">Uncharacterized protein</fullName>
    </submittedName>
</protein>
<accession>A0A9W9T5G2</accession>
<sequence length="594" mass="61171">MKNLGALTADDTSMDGASADGGNDGAGILYVGEEVLGDSPTVTAISPVSIIFPKSVLETPTTISLGGGYPTSLEVAWSTTKTVTSGSITTVTSTITRYIILTTISLEPIVTGTINYHNWNISDVVTSSVGIIIPRFEIPSIVVTDDPNPMNETGVTHTPLGTRIVNIPPWPWTTDKADYPTVTFTQGDPAGPICTANCGHRCYSFCTGPCLSDCGSNSSSGFIDPLDTDAPSVSKCSGPVCSNGKCAGDDLCIERGCTGNDCHNRICTGDDCIPTACIGADCVDGYCSGDDCQDHGCTGSDCDGSNHDHETGGGSEGGSGQCFGLLCLSWGCTGLMCSSADRTCTGPQFRVVTCSGTGCSNGVCTGEGCKSEDSNCKAKEADTCTEWISSTLIAPASTHSTTTVTSRCSSITACAAVPTTVTSTVSLIDTVVPDNASMASWLDDQLSSYDAQGFATTTITTKSTTSTSTTCTTTTAASPTETSYDCKGSSRCGTFPSLHSFCNMTKASFTETTLYGTKDSDTNSGTCYTDGKNAGFGCGIFVEGDDCEMTGEEIAAAYDHIFQVFVGNSSDITTASSASNIASTSIRASTSVKL</sequence>
<reference evidence="1" key="2">
    <citation type="journal article" date="2023" name="IMA Fungus">
        <title>Comparative genomic study of the Penicillium genus elucidates a diverse pangenome and 15 lateral gene transfer events.</title>
        <authorList>
            <person name="Petersen C."/>
            <person name="Sorensen T."/>
            <person name="Nielsen M.R."/>
            <person name="Sondergaard T.E."/>
            <person name="Sorensen J.L."/>
            <person name="Fitzpatrick D.A."/>
            <person name="Frisvad J.C."/>
            <person name="Nielsen K.L."/>
        </authorList>
    </citation>
    <scope>NUCLEOTIDE SEQUENCE</scope>
    <source>
        <strain evidence="1">IBT 16849</strain>
    </source>
</reference>
<name>A0A9W9T5G2_9EURO</name>
<organism evidence="1 2">
    <name type="scientific">Penicillium cf. griseofulvum</name>
    <dbReference type="NCBI Taxonomy" id="2972120"/>
    <lineage>
        <taxon>Eukaryota</taxon>
        <taxon>Fungi</taxon>
        <taxon>Dikarya</taxon>
        <taxon>Ascomycota</taxon>
        <taxon>Pezizomycotina</taxon>
        <taxon>Eurotiomycetes</taxon>
        <taxon>Eurotiomycetidae</taxon>
        <taxon>Eurotiales</taxon>
        <taxon>Aspergillaceae</taxon>
        <taxon>Penicillium</taxon>
    </lineage>
</organism>
<comment type="caution">
    <text evidence="1">The sequence shown here is derived from an EMBL/GenBank/DDBJ whole genome shotgun (WGS) entry which is preliminary data.</text>
</comment>
<dbReference type="Proteomes" id="UP001150879">
    <property type="component" value="Unassembled WGS sequence"/>
</dbReference>
<dbReference type="AlphaFoldDB" id="A0A9W9T5G2"/>
<proteinExistence type="predicted"/>
<gene>
    <name evidence="1" type="ORF">N7472_000368</name>
</gene>
<evidence type="ECO:0000313" key="1">
    <source>
        <dbReference type="EMBL" id="KAJ5210229.1"/>
    </source>
</evidence>
<reference evidence="1" key="1">
    <citation type="submission" date="2022-11" db="EMBL/GenBank/DDBJ databases">
        <authorList>
            <person name="Petersen C."/>
        </authorList>
    </citation>
    <scope>NUCLEOTIDE SEQUENCE</scope>
    <source>
        <strain evidence="1">IBT 16849</strain>
    </source>
</reference>
<dbReference type="OrthoDB" id="1896086at2759"/>
<evidence type="ECO:0000313" key="2">
    <source>
        <dbReference type="Proteomes" id="UP001150879"/>
    </source>
</evidence>
<keyword evidence="2" id="KW-1185">Reference proteome</keyword>